<feature type="transmembrane region" description="Helical" evidence="1">
    <location>
        <begin position="33"/>
        <end position="51"/>
    </location>
</feature>
<dbReference type="InterPro" id="IPR037185">
    <property type="entry name" value="EmrE-like"/>
</dbReference>
<protein>
    <submittedName>
        <fullName evidence="2">Uncharacterized protein</fullName>
    </submittedName>
</protein>
<keyword evidence="1" id="KW-1133">Transmembrane helix</keyword>
<sequence length="137" mass="15818">MEQWLLFGIIKTVLVIFLILVQKYEKSCKGHMWPILTHCISTIFLLFYAFNSDNINNFKNINYPLVLLCGFIISIVVIISYDIIKKAPNPAYLRIFSAIDMVIVLLISVYYFNEKLTYKMIVGFLLITLGVLTLTVL</sequence>
<name>A0A6C0JPI1_9ZZZZ</name>
<dbReference type="AlphaFoldDB" id="A0A6C0JPI1"/>
<feature type="transmembrane region" description="Helical" evidence="1">
    <location>
        <begin position="91"/>
        <end position="112"/>
    </location>
</feature>
<dbReference type="EMBL" id="MN740684">
    <property type="protein sequence ID" value="QHU07283.1"/>
    <property type="molecule type" value="Genomic_DNA"/>
</dbReference>
<dbReference type="Gene3D" id="1.10.3730.20">
    <property type="match status" value="1"/>
</dbReference>
<accession>A0A6C0JPI1</accession>
<organism evidence="2">
    <name type="scientific">viral metagenome</name>
    <dbReference type="NCBI Taxonomy" id="1070528"/>
    <lineage>
        <taxon>unclassified sequences</taxon>
        <taxon>metagenomes</taxon>
        <taxon>organismal metagenomes</taxon>
    </lineage>
</organism>
<reference evidence="2" key="1">
    <citation type="journal article" date="2020" name="Nature">
        <title>Giant virus diversity and host interactions through global metagenomics.</title>
        <authorList>
            <person name="Schulz F."/>
            <person name="Roux S."/>
            <person name="Paez-Espino D."/>
            <person name="Jungbluth S."/>
            <person name="Walsh D.A."/>
            <person name="Denef V.J."/>
            <person name="McMahon K.D."/>
            <person name="Konstantinidis K.T."/>
            <person name="Eloe-Fadrosh E.A."/>
            <person name="Kyrpides N.C."/>
            <person name="Woyke T."/>
        </authorList>
    </citation>
    <scope>NUCLEOTIDE SEQUENCE</scope>
    <source>
        <strain evidence="2">GVMAG-S-1040241-154</strain>
    </source>
</reference>
<evidence type="ECO:0000256" key="1">
    <source>
        <dbReference type="SAM" id="Phobius"/>
    </source>
</evidence>
<proteinExistence type="predicted"/>
<keyword evidence="1" id="KW-0472">Membrane</keyword>
<feature type="transmembrane region" description="Helical" evidence="1">
    <location>
        <begin position="63"/>
        <end position="84"/>
    </location>
</feature>
<feature type="transmembrane region" description="Helical" evidence="1">
    <location>
        <begin position="118"/>
        <end position="136"/>
    </location>
</feature>
<keyword evidence="1" id="KW-0812">Transmembrane</keyword>
<feature type="transmembrane region" description="Helical" evidence="1">
    <location>
        <begin position="6"/>
        <end position="21"/>
    </location>
</feature>
<dbReference type="SUPFAM" id="SSF103481">
    <property type="entry name" value="Multidrug resistance efflux transporter EmrE"/>
    <property type="match status" value="1"/>
</dbReference>
<evidence type="ECO:0000313" key="2">
    <source>
        <dbReference type="EMBL" id="QHU07283.1"/>
    </source>
</evidence>